<evidence type="ECO:0000313" key="7">
    <source>
        <dbReference type="EMBL" id="GGH72761.1"/>
    </source>
</evidence>
<feature type="transmembrane region" description="Helical" evidence="6">
    <location>
        <begin position="81"/>
        <end position="98"/>
    </location>
</feature>
<evidence type="ECO:0000313" key="8">
    <source>
        <dbReference type="Proteomes" id="UP000605427"/>
    </source>
</evidence>
<dbReference type="Proteomes" id="UP000605427">
    <property type="component" value="Unassembled WGS sequence"/>
</dbReference>
<keyword evidence="8" id="KW-1185">Reference proteome</keyword>
<dbReference type="EMBL" id="BMDD01000001">
    <property type="protein sequence ID" value="GGH72761.1"/>
    <property type="molecule type" value="Genomic_DNA"/>
</dbReference>
<accession>A0ABQ1ZP07</accession>
<evidence type="ECO:0000256" key="4">
    <source>
        <dbReference type="ARBA" id="ARBA00022989"/>
    </source>
</evidence>
<name>A0ABQ1ZP07_9BACL</name>
<keyword evidence="5 6" id="KW-0472">Membrane</keyword>
<comment type="subcellular location">
    <subcellularLocation>
        <location evidence="1">Cell membrane</location>
        <topology evidence="1">Multi-pass membrane protein</topology>
    </subcellularLocation>
</comment>
<comment type="caution">
    <text evidence="7">The sequence shown here is derived from an EMBL/GenBank/DDBJ whole genome shotgun (WGS) entry which is preliminary data.</text>
</comment>
<keyword evidence="2" id="KW-1003">Cell membrane</keyword>
<keyword evidence="3 6" id="KW-0812">Transmembrane</keyword>
<keyword evidence="4 6" id="KW-1133">Transmembrane helix</keyword>
<proteinExistence type="predicted"/>
<dbReference type="PANTHER" id="PTHR33545:SF10">
    <property type="entry name" value="UPF0750 MEMBRANE PROTEIN YPJC"/>
    <property type="match status" value="1"/>
</dbReference>
<evidence type="ECO:0000256" key="3">
    <source>
        <dbReference type="ARBA" id="ARBA00022692"/>
    </source>
</evidence>
<feature type="transmembrane region" description="Helical" evidence="6">
    <location>
        <begin position="51"/>
        <end position="74"/>
    </location>
</feature>
<protein>
    <submittedName>
        <fullName evidence="7">Membrane protein</fullName>
    </submittedName>
</protein>
<sequence>MKAKGKRMKRSAQAAAILTGTFVMAFAFYHINFQNHLSEGGFVGLSLLGEYAFGLSPALTILILDIPFMLLFALKKGWRNMGPAVLAAGSFTAFYAGIEHFSTLNFDLHGQLWLAALLSGILTGIGGGLVLRSGGATGGDDCAAIWLHEKTGLKIGTVFILMDASVLLLSLLYLPLAETLYTVAAVCIGGKVITWTVEPQILRQGLTSIMRLFTSSKRHVPQATPEVKGLNRV</sequence>
<feature type="transmembrane region" description="Helical" evidence="6">
    <location>
        <begin position="152"/>
        <end position="174"/>
    </location>
</feature>
<organism evidence="7 8">
    <name type="scientific">Saccharibacillus endophyticus</name>
    <dbReference type="NCBI Taxonomy" id="2060666"/>
    <lineage>
        <taxon>Bacteria</taxon>
        <taxon>Bacillati</taxon>
        <taxon>Bacillota</taxon>
        <taxon>Bacilli</taxon>
        <taxon>Bacillales</taxon>
        <taxon>Paenibacillaceae</taxon>
        <taxon>Saccharibacillus</taxon>
    </lineage>
</organism>
<evidence type="ECO:0000256" key="6">
    <source>
        <dbReference type="SAM" id="Phobius"/>
    </source>
</evidence>
<evidence type="ECO:0000256" key="5">
    <source>
        <dbReference type="ARBA" id="ARBA00023136"/>
    </source>
</evidence>
<dbReference type="InterPro" id="IPR003740">
    <property type="entry name" value="YitT"/>
</dbReference>
<evidence type="ECO:0000256" key="2">
    <source>
        <dbReference type="ARBA" id="ARBA00022475"/>
    </source>
</evidence>
<feature type="transmembrane region" description="Helical" evidence="6">
    <location>
        <begin position="110"/>
        <end position="131"/>
    </location>
</feature>
<dbReference type="PANTHER" id="PTHR33545">
    <property type="entry name" value="UPF0750 MEMBRANE PROTEIN YITT-RELATED"/>
    <property type="match status" value="1"/>
</dbReference>
<dbReference type="InterPro" id="IPR051461">
    <property type="entry name" value="UPF0750_membrane"/>
</dbReference>
<evidence type="ECO:0000256" key="1">
    <source>
        <dbReference type="ARBA" id="ARBA00004651"/>
    </source>
</evidence>
<reference evidence="8" key="1">
    <citation type="journal article" date="2019" name="Int. J. Syst. Evol. Microbiol.">
        <title>The Global Catalogue of Microorganisms (GCM) 10K type strain sequencing project: providing services to taxonomists for standard genome sequencing and annotation.</title>
        <authorList>
            <consortium name="The Broad Institute Genomics Platform"/>
            <consortium name="The Broad Institute Genome Sequencing Center for Infectious Disease"/>
            <person name="Wu L."/>
            <person name="Ma J."/>
        </authorList>
    </citation>
    <scope>NUCLEOTIDE SEQUENCE [LARGE SCALE GENOMIC DNA]</scope>
    <source>
        <strain evidence="8">CCM 8702</strain>
    </source>
</reference>
<dbReference type="Pfam" id="PF02588">
    <property type="entry name" value="YitT_membrane"/>
    <property type="match status" value="1"/>
</dbReference>
<dbReference type="RefSeq" id="WP_172240215.1">
    <property type="nucleotide sequence ID" value="NZ_BMDD01000001.1"/>
</dbReference>
<feature type="transmembrane region" description="Helical" evidence="6">
    <location>
        <begin position="12"/>
        <end position="31"/>
    </location>
</feature>
<gene>
    <name evidence="7" type="ORF">GCM10007362_11210</name>
</gene>